<gene>
    <name evidence="2" type="ORF">HNQ38_001945</name>
</gene>
<evidence type="ECO:0000259" key="1">
    <source>
        <dbReference type="PROSITE" id="PS51278"/>
    </source>
</evidence>
<dbReference type="Gene3D" id="3.60.20.10">
    <property type="entry name" value="Glutamine Phosphoribosylpyrophosphate, subunit 1, domain 1"/>
    <property type="match status" value="1"/>
</dbReference>
<dbReference type="PROSITE" id="PS51278">
    <property type="entry name" value="GATASE_TYPE_2"/>
    <property type="match status" value="1"/>
</dbReference>
<dbReference type="SUPFAM" id="SSF56235">
    <property type="entry name" value="N-terminal nucleophile aminohydrolases (Ntn hydrolases)"/>
    <property type="match status" value="1"/>
</dbReference>
<evidence type="ECO:0000313" key="3">
    <source>
        <dbReference type="Proteomes" id="UP000539075"/>
    </source>
</evidence>
<dbReference type="AlphaFoldDB" id="A0A7W8C1D0"/>
<proteinExistence type="predicted"/>
<dbReference type="InterPro" id="IPR017932">
    <property type="entry name" value="GATase_2_dom"/>
</dbReference>
<keyword evidence="3" id="KW-1185">Reference proteome</keyword>
<comment type="caution">
    <text evidence="2">The sequence shown here is derived from an EMBL/GenBank/DDBJ whole genome shotgun (WGS) entry which is preliminary data.</text>
</comment>
<sequence length="368" mass="42553">MCRIGSIKSKTPVPPSVALNLMLPQQEGHDNSGFAMVMQDLEGVFSHYKDKPLLSLACTPQGVQLVNDFMEEKGFVQVAQWVPEVDKKPGLKIEAMPRYVFRNYDYPEIYRYRRQDEREDLLLDTRLELRALLEKDNNGFVYSFWPDVLTLKEIGDPADIATYFRLWNDDGRLTARNIVTQCRQNTNYAIVRYAAHPFFLQGYTLCANGENTFFTKNKEFQKALHRGYIGFESDSQNFLYTLHYVLHELEWPIRYYKHVITPLPFVEAEQRADSKVLGLIRESLAHLEINGPNTIIALLPDGRMMTCCDSKKLRPVVVGRYKDMVAIASEVCGLNAIMPDRNVAEDIYPHEREMLVIDNDLAVERWNQ</sequence>
<evidence type="ECO:0000313" key="2">
    <source>
        <dbReference type="EMBL" id="MBB5143845.1"/>
    </source>
</evidence>
<feature type="domain" description="Glutamine amidotransferase type-2" evidence="1">
    <location>
        <begin position="2"/>
        <end position="360"/>
    </location>
</feature>
<organism evidence="2 3">
    <name type="scientific">Desulfovibrio intestinalis</name>
    <dbReference type="NCBI Taxonomy" id="58621"/>
    <lineage>
        <taxon>Bacteria</taxon>
        <taxon>Pseudomonadati</taxon>
        <taxon>Thermodesulfobacteriota</taxon>
        <taxon>Desulfovibrionia</taxon>
        <taxon>Desulfovibrionales</taxon>
        <taxon>Desulfovibrionaceae</taxon>
        <taxon>Desulfovibrio</taxon>
    </lineage>
</organism>
<accession>A0A7W8C1D0</accession>
<dbReference type="RefSeq" id="WP_183719714.1">
    <property type="nucleotide sequence ID" value="NZ_JACHGO010000005.1"/>
</dbReference>
<reference evidence="2 3" key="1">
    <citation type="submission" date="2020-08" db="EMBL/GenBank/DDBJ databases">
        <title>Genomic Encyclopedia of Type Strains, Phase IV (KMG-IV): sequencing the most valuable type-strain genomes for metagenomic binning, comparative biology and taxonomic classification.</title>
        <authorList>
            <person name="Goeker M."/>
        </authorList>
    </citation>
    <scope>NUCLEOTIDE SEQUENCE [LARGE SCALE GENOMIC DNA]</scope>
    <source>
        <strain evidence="2 3">DSM 11275</strain>
    </source>
</reference>
<dbReference type="InterPro" id="IPR029055">
    <property type="entry name" value="Ntn_hydrolases_N"/>
</dbReference>
<name>A0A7W8C1D0_9BACT</name>
<dbReference type="EMBL" id="JACHGO010000005">
    <property type="protein sequence ID" value="MBB5143845.1"/>
    <property type="molecule type" value="Genomic_DNA"/>
</dbReference>
<dbReference type="Proteomes" id="UP000539075">
    <property type="component" value="Unassembled WGS sequence"/>
</dbReference>
<protein>
    <submittedName>
        <fullName evidence="2">Glutamate synthase domain-containing protein 1</fullName>
    </submittedName>
</protein>